<dbReference type="EMBL" id="JACOOT010000004">
    <property type="protein sequence ID" value="MBC5649884.1"/>
    <property type="molecule type" value="Genomic_DNA"/>
</dbReference>
<gene>
    <name evidence="2" type="ORF">H8S54_01790</name>
</gene>
<dbReference type="InterPro" id="IPR050490">
    <property type="entry name" value="Bact_solute-bd_prot1"/>
</dbReference>
<comment type="caution">
    <text evidence="2">The sequence shown here is derived from an EMBL/GenBank/DDBJ whole genome shotgun (WGS) entry which is preliminary data.</text>
</comment>
<dbReference type="Gene3D" id="3.40.190.10">
    <property type="entry name" value="Periplasmic binding protein-like II"/>
    <property type="match status" value="2"/>
</dbReference>
<dbReference type="PANTHER" id="PTHR43649:SF12">
    <property type="entry name" value="DIACETYLCHITOBIOSE BINDING PROTEIN DASA"/>
    <property type="match status" value="1"/>
</dbReference>
<dbReference type="SUPFAM" id="SSF53850">
    <property type="entry name" value="Periplasmic binding protein-like II"/>
    <property type="match status" value="1"/>
</dbReference>
<feature type="chain" id="PRO_5034334848" description="Extracellular solute-binding protein" evidence="1">
    <location>
        <begin position="34"/>
        <end position="569"/>
    </location>
</feature>
<sequence length="569" mass="63612">MKRETTKRLTAMGMSVAMAAGLFTTMGTTAVWAEDSAPKATAADNGIELPELEDGTLHLEVSIADYQQSSDGTLVQEKWQEAMENYLGCKLDITWTRTPAKDYSENELVVLQSGSVPDIATVTKGSAVNEYGEDGTLLNLADYSDYMVYYPEYMKETNGGENFAKNEDGSMYYFMDGFYNPDDIQGAQSFTAFAYRFDLLKENGWQPAATLDEFTQLCSDMQAKIDDGSLDLDYVIINNTKDYTLYRGFVGIFHTWDCLYYNGEEWVFGPIEDNFRECLKYLNSLYEAGYIDPEFSTADFNQGQTKATTNVGGICPTLWSGSVASWNAAKTDDNMEWGLAYLPENTEYGTAWKWGSRQAAKSLNANMGIYISAETEHPEYAVAMIDYQYSDEMVNLMNWGVEGETYTEADGTKTFVDDILNDATPATKSAEYGLTSSSVCRTGIPFNPIDFNAMLEVASNPEPWWNAEKGYYEGKYWVESDANGGEDSVSPYDRAPVTYLTAEESSAKAELGYGGTCETRVKELALQFITGENDINDDDAWEDYIDDIKSQTDEDFDEIIETLNEKTVK</sequence>
<evidence type="ECO:0000313" key="2">
    <source>
        <dbReference type="EMBL" id="MBC5649884.1"/>
    </source>
</evidence>
<keyword evidence="3" id="KW-1185">Reference proteome</keyword>
<reference evidence="2 3" key="1">
    <citation type="submission" date="2020-08" db="EMBL/GenBank/DDBJ databases">
        <title>Genome public.</title>
        <authorList>
            <person name="Liu C."/>
            <person name="Sun Q."/>
        </authorList>
    </citation>
    <scope>NUCLEOTIDE SEQUENCE [LARGE SCALE GENOMIC DNA]</scope>
    <source>
        <strain evidence="2 3">BX17</strain>
    </source>
</reference>
<keyword evidence="1" id="KW-0732">Signal</keyword>
<evidence type="ECO:0000256" key="1">
    <source>
        <dbReference type="SAM" id="SignalP"/>
    </source>
</evidence>
<dbReference type="PANTHER" id="PTHR43649">
    <property type="entry name" value="ARABINOSE-BINDING PROTEIN-RELATED"/>
    <property type="match status" value="1"/>
</dbReference>
<evidence type="ECO:0008006" key="4">
    <source>
        <dbReference type="Google" id="ProtNLM"/>
    </source>
</evidence>
<accession>A0A8I0A7I2</accession>
<dbReference type="Proteomes" id="UP000652847">
    <property type="component" value="Unassembled WGS sequence"/>
</dbReference>
<dbReference type="AlphaFoldDB" id="A0A8I0A7I2"/>
<organism evidence="2 3">
    <name type="scientific">Blautia segnis</name>
    <dbReference type="NCBI Taxonomy" id="2763030"/>
    <lineage>
        <taxon>Bacteria</taxon>
        <taxon>Bacillati</taxon>
        <taxon>Bacillota</taxon>
        <taxon>Clostridia</taxon>
        <taxon>Lachnospirales</taxon>
        <taxon>Lachnospiraceae</taxon>
        <taxon>Blautia</taxon>
    </lineage>
</organism>
<evidence type="ECO:0000313" key="3">
    <source>
        <dbReference type="Proteomes" id="UP000652847"/>
    </source>
</evidence>
<dbReference type="RefSeq" id="WP_186900757.1">
    <property type="nucleotide sequence ID" value="NZ_JACOOT010000004.1"/>
</dbReference>
<feature type="signal peptide" evidence="1">
    <location>
        <begin position="1"/>
        <end position="33"/>
    </location>
</feature>
<protein>
    <recommendedName>
        <fullName evidence="4">Extracellular solute-binding protein</fullName>
    </recommendedName>
</protein>
<name>A0A8I0A7I2_9FIRM</name>
<proteinExistence type="predicted"/>